<organism evidence="3 4">
    <name type="scientific">Kaistia soli DSM 19436</name>
    <dbReference type="NCBI Taxonomy" id="1122133"/>
    <lineage>
        <taxon>Bacteria</taxon>
        <taxon>Pseudomonadati</taxon>
        <taxon>Pseudomonadota</taxon>
        <taxon>Alphaproteobacteria</taxon>
        <taxon>Hyphomicrobiales</taxon>
        <taxon>Kaistiaceae</taxon>
        <taxon>Kaistia</taxon>
    </lineage>
</organism>
<dbReference type="OrthoDB" id="9807535at2"/>
<dbReference type="Proteomes" id="UP000184485">
    <property type="component" value="Unassembled WGS sequence"/>
</dbReference>
<dbReference type="InterPro" id="IPR005545">
    <property type="entry name" value="YCII"/>
</dbReference>
<dbReference type="RefSeq" id="WP_073052678.1">
    <property type="nucleotide sequence ID" value="NZ_FQUP01000001.1"/>
</dbReference>
<evidence type="ECO:0000259" key="2">
    <source>
        <dbReference type="Pfam" id="PF03795"/>
    </source>
</evidence>
<sequence length="117" mass="12896">MQYAIMFYETEKNFETRDHREDDSEYWGAWRAYIDEIVASGVVRGGAGLHAPQAATTVRLKDGQRHVQDGPFAAAKEQLGGFFLIEVPDLDAALSWAAKAPCAPTGVEVRPTLPSQM</sequence>
<feature type="domain" description="YCII-related" evidence="2">
    <location>
        <begin position="1"/>
        <end position="111"/>
    </location>
</feature>
<evidence type="ECO:0000256" key="1">
    <source>
        <dbReference type="ARBA" id="ARBA00007689"/>
    </source>
</evidence>
<dbReference type="STRING" id="1122133.SAMN02745157_0612"/>
<name>A0A1M4V500_9HYPH</name>
<dbReference type="PANTHER" id="PTHR35174:SF3">
    <property type="entry name" value="BLL7171 PROTEIN"/>
    <property type="match status" value="1"/>
</dbReference>
<evidence type="ECO:0000313" key="3">
    <source>
        <dbReference type="EMBL" id="SHE64071.1"/>
    </source>
</evidence>
<dbReference type="AlphaFoldDB" id="A0A1M4V500"/>
<proteinExistence type="inferred from homology"/>
<accession>A0A1M4V500</accession>
<protein>
    <submittedName>
        <fullName evidence="3">Uncharacterized conserved protein</fullName>
    </submittedName>
</protein>
<keyword evidence="4" id="KW-1185">Reference proteome</keyword>
<dbReference type="InterPro" id="IPR011008">
    <property type="entry name" value="Dimeric_a/b-barrel"/>
</dbReference>
<dbReference type="PANTHER" id="PTHR35174">
    <property type="entry name" value="BLL7171 PROTEIN-RELATED"/>
    <property type="match status" value="1"/>
</dbReference>
<evidence type="ECO:0000313" key="4">
    <source>
        <dbReference type="Proteomes" id="UP000184485"/>
    </source>
</evidence>
<reference evidence="3 4" key="1">
    <citation type="submission" date="2016-11" db="EMBL/GenBank/DDBJ databases">
        <authorList>
            <person name="Jaros S."/>
            <person name="Januszkiewicz K."/>
            <person name="Wedrychowicz H."/>
        </authorList>
    </citation>
    <scope>NUCLEOTIDE SEQUENCE [LARGE SCALE GENOMIC DNA]</scope>
    <source>
        <strain evidence="3 4">DSM 19436</strain>
    </source>
</reference>
<dbReference type="SUPFAM" id="SSF54909">
    <property type="entry name" value="Dimeric alpha+beta barrel"/>
    <property type="match status" value="1"/>
</dbReference>
<dbReference type="Pfam" id="PF03795">
    <property type="entry name" value="YCII"/>
    <property type="match status" value="1"/>
</dbReference>
<dbReference type="Gene3D" id="3.30.70.1060">
    <property type="entry name" value="Dimeric alpha+beta barrel"/>
    <property type="match status" value="1"/>
</dbReference>
<gene>
    <name evidence="3" type="ORF">SAMN02745157_0612</name>
</gene>
<dbReference type="EMBL" id="FQUP01000001">
    <property type="protein sequence ID" value="SHE64071.1"/>
    <property type="molecule type" value="Genomic_DNA"/>
</dbReference>
<comment type="similarity">
    <text evidence="1">Belongs to the YciI family.</text>
</comment>